<dbReference type="RefSeq" id="WP_285971503.1">
    <property type="nucleotide sequence ID" value="NZ_CP127294.1"/>
</dbReference>
<name>A0A9Y2MXP7_9PSEU</name>
<reference evidence="1 2" key="1">
    <citation type="submission" date="2023-06" db="EMBL/GenBank/DDBJ databases">
        <authorList>
            <person name="Oyuntsetseg B."/>
            <person name="Kim S.B."/>
        </authorList>
    </citation>
    <scope>NUCLEOTIDE SEQUENCE [LARGE SCALE GENOMIC DNA]</scope>
    <source>
        <strain evidence="1 2">2-15</strain>
    </source>
</reference>
<proteinExistence type="predicted"/>
<dbReference type="PANTHER" id="PTHR36221">
    <property type="entry name" value="DUF742 DOMAIN-CONTAINING PROTEIN"/>
    <property type="match status" value="1"/>
</dbReference>
<dbReference type="Proteomes" id="UP001236014">
    <property type="component" value="Chromosome"/>
</dbReference>
<organism evidence="1 2">
    <name type="scientific">Amycolatopsis carbonis</name>
    <dbReference type="NCBI Taxonomy" id="715471"/>
    <lineage>
        <taxon>Bacteria</taxon>
        <taxon>Bacillati</taxon>
        <taxon>Actinomycetota</taxon>
        <taxon>Actinomycetes</taxon>
        <taxon>Pseudonocardiales</taxon>
        <taxon>Pseudonocardiaceae</taxon>
        <taxon>Amycolatopsis</taxon>
    </lineage>
</organism>
<dbReference type="KEGG" id="acab:QRX50_09045"/>
<dbReference type="Pfam" id="PF05331">
    <property type="entry name" value="DUF742"/>
    <property type="match status" value="1"/>
</dbReference>
<dbReference type="PANTHER" id="PTHR36221:SF1">
    <property type="entry name" value="DUF742 DOMAIN-CONTAINING PROTEIN"/>
    <property type="match status" value="1"/>
</dbReference>
<dbReference type="AlphaFoldDB" id="A0A9Y2MXP7"/>
<accession>A0A9Y2MXP7</accession>
<gene>
    <name evidence="1" type="ORF">QRX50_09045</name>
</gene>
<evidence type="ECO:0000313" key="2">
    <source>
        <dbReference type="Proteomes" id="UP001236014"/>
    </source>
</evidence>
<evidence type="ECO:0000313" key="1">
    <source>
        <dbReference type="EMBL" id="WIX80888.1"/>
    </source>
</evidence>
<dbReference type="EMBL" id="CP127294">
    <property type="protein sequence ID" value="WIX80888.1"/>
    <property type="molecule type" value="Genomic_DNA"/>
</dbReference>
<sequence>MPEEFAGEPVVGDGWVSDPSPVPGPRTLVRPYVLTRGRTHSRRNLAVEALVKANAGDPRWNSPQVKGEFRIVRSLCLYPRSVAEVAATLSVPLGVARVLLDDLAELGLVTIHAPQRKEDGRPAIALMERVLSGLNRL</sequence>
<keyword evidence="2" id="KW-1185">Reference proteome</keyword>
<protein>
    <submittedName>
        <fullName evidence="1">DUF742 domain-containing protein</fullName>
    </submittedName>
</protein>
<dbReference type="InterPro" id="IPR007995">
    <property type="entry name" value="DUF742"/>
</dbReference>